<dbReference type="SUPFAM" id="SSF46785">
    <property type="entry name" value="Winged helix' DNA-binding domain"/>
    <property type="match status" value="1"/>
</dbReference>
<dbReference type="GO" id="GO:0003677">
    <property type="term" value="F:DNA binding"/>
    <property type="evidence" value="ECO:0007669"/>
    <property type="project" value="UniProtKB-KW"/>
</dbReference>
<keyword evidence="7" id="KW-1185">Reference proteome</keyword>
<dbReference type="CDD" id="cd00090">
    <property type="entry name" value="HTH_ARSR"/>
    <property type="match status" value="1"/>
</dbReference>
<evidence type="ECO:0000256" key="1">
    <source>
        <dbReference type="ARBA" id="ARBA00023015"/>
    </source>
</evidence>
<dbReference type="OrthoDB" id="5297460at2"/>
<dbReference type="InterPro" id="IPR036390">
    <property type="entry name" value="WH_DNA-bd_sf"/>
</dbReference>
<keyword evidence="2" id="KW-0238">DNA-binding</keyword>
<keyword evidence="1" id="KW-0805">Transcription regulation</keyword>
<dbReference type="SMART" id="SM00418">
    <property type="entry name" value="HTH_ARSR"/>
    <property type="match status" value="1"/>
</dbReference>
<gene>
    <name evidence="6" type="ORF">DBV39_02370</name>
</gene>
<proteinExistence type="predicted"/>
<dbReference type="InterPro" id="IPR011991">
    <property type="entry name" value="ArsR-like_HTH"/>
</dbReference>
<evidence type="ECO:0000313" key="7">
    <source>
        <dbReference type="Proteomes" id="UP000244571"/>
    </source>
</evidence>
<dbReference type="InterPro" id="IPR036388">
    <property type="entry name" value="WH-like_DNA-bd_sf"/>
</dbReference>
<dbReference type="Proteomes" id="UP000244571">
    <property type="component" value="Chromosome"/>
</dbReference>
<dbReference type="Gene3D" id="1.10.10.10">
    <property type="entry name" value="Winged helix-like DNA-binding domain superfamily/Winged helix DNA-binding domain"/>
    <property type="match status" value="1"/>
</dbReference>
<dbReference type="AlphaFoldDB" id="A0A2R4XG46"/>
<evidence type="ECO:0000259" key="5">
    <source>
        <dbReference type="PROSITE" id="PS50987"/>
    </source>
</evidence>
<reference evidence="6 7" key="1">
    <citation type="submission" date="2018-04" db="EMBL/GenBank/DDBJ databases">
        <title>Bordetella sp. HZ20 isolated from seawater.</title>
        <authorList>
            <person name="Sun C."/>
        </authorList>
    </citation>
    <scope>NUCLEOTIDE SEQUENCE [LARGE SCALE GENOMIC DNA]</scope>
    <source>
        <strain evidence="6 7">HZ20</strain>
    </source>
</reference>
<sequence>MHEAQTISALGALAHAQRLRTFRALVIAGPIGLTPSTLADQLQIARNAMSFHLKELAHADLVSVEQRGRHLIYRANFGQMDKLIGYLTEHCCQGSDCSPAPASSTPRVTDVSTTLHTPSSLTSPVSPTSCCKPDS</sequence>
<protein>
    <submittedName>
        <fullName evidence="6">Transcriptional regulator</fullName>
    </submittedName>
</protein>
<dbReference type="InterPro" id="IPR001845">
    <property type="entry name" value="HTH_ArsR_DNA-bd_dom"/>
</dbReference>
<feature type="region of interest" description="Disordered" evidence="4">
    <location>
        <begin position="95"/>
        <end position="135"/>
    </location>
</feature>
<dbReference type="Pfam" id="PF12840">
    <property type="entry name" value="HTH_20"/>
    <property type="match status" value="1"/>
</dbReference>
<dbReference type="PANTHER" id="PTHR43132:SF2">
    <property type="entry name" value="ARSENICAL RESISTANCE OPERON REPRESSOR ARSR-RELATED"/>
    <property type="match status" value="1"/>
</dbReference>
<dbReference type="GO" id="GO:0003700">
    <property type="term" value="F:DNA-binding transcription factor activity"/>
    <property type="evidence" value="ECO:0007669"/>
    <property type="project" value="InterPro"/>
</dbReference>
<dbReference type="InterPro" id="IPR051011">
    <property type="entry name" value="Metal_resp_trans_reg"/>
</dbReference>
<evidence type="ECO:0000256" key="3">
    <source>
        <dbReference type="ARBA" id="ARBA00023163"/>
    </source>
</evidence>
<dbReference type="PANTHER" id="PTHR43132">
    <property type="entry name" value="ARSENICAL RESISTANCE OPERON REPRESSOR ARSR-RELATED"/>
    <property type="match status" value="1"/>
</dbReference>
<name>A0A2R4XG46_9BURK</name>
<keyword evidence="3" id="KW-0804">Transcription</keyword>
<dbReference type="KEGG" id="boz:DBV39_02370"/>
<organism evidence="6 7">
    <name type="scientific">Orrella marina</name>
    <dbReference type="NCBI Taxonomy" id="2163011"/>
    <lineage>
        <taxon>Bacteria</taxon>
        <taxon>Pseudomonadati</taxon>
        <taxon>Pseudomonadota</taxon>
        <taxon>Betaproteobacteria</taxon>
        <taxon>Burkholderiales</taxon>
        <taxon>Alcaligenaceae</taxon>
        <taxon>Orrella</taxon>
    </lineage>
</organism>
<evidence type="ECO:0000256" key="4">
    <source>
        <dbReference type="SAM" id="MobiDB-lite"/>
    </source>
</evidence>
<feature type="domain" description="HTH arsR-type" evidence="5">
    <location>
        <begin position="1"/>
        <end position="95"/>
    </location>
</feature>
<feature type="compositionally biased region" description="Low complexity" evidence="4">
    <location>
        <begin position="111"/>
        <end position="129"/>
    </location>
</feature>
<dbReference type="EMBL" id="CP028901">
    <property type="protein sequence ID" value="AWB32751.1"/>
    <property type="molecule type" value="Genomic_DNA"/>
</dbReference>
<accession>A0A2R4XG46</accession>
<evidence type="ECO:0000256" key="2">
    <source>
        <dbReference type="ARBA" id="ARBA00023125"/>
    </source>
</evidence>
<evidence type="ECO:0000313" key="6">
    <source>
        <dbReference type="EMBL" id="AWB32751.1"/>
    </source>
</evidence>
<dbReference type="PROSITE" id="PS50987">
    <property type="entry name" value="HTH_ARSR_2"/>
    <property type="match status" value="1"/>
</dbReference>